<dbReference type="Proteomes" id="UP001324427">
    <property type="component" value="Unassembled WGS sequence"/>
</dbReference>
<feature type="compositionally biased region" description="Low complexity" evidence="7">
    <location>
        <begin position="382"/>
        <end position="406"/>
    </location>
</feature>
<feature type="compositionally biased region" description="Acidic residues" evidence="7">
    <location>
        <begin position="184"/>
        <end position="194"/>
    </location>
</feature>
<feature type="compositionally biased region" description="Polar residues" evidence="7">
    <location>
        <begin position="202"/>
        <end position="213"/>
    </location>
</feature>
<keyword evidence="4" id="KW-0862">Zinc</keyword>
<dbReference type="GO" id="GO:0045814">
    <property type="term" value="P:negative regulation of gene expression, epigenetic"/>
    <property type="evidence" value="ECO:0007669"/>
    <property type="project" value="TreeGrafter"/>
</dbReference>
<gene>
    <name evidence="9" type="ORF">LTR36_008253</name>
</gene>
<dbReference type="PANTHER" id="PTHR12628">
    <property type="entry name" value="POLYCOMB-LIKE TRANSCRIPTION FACTOR"/>
    <property type="match status" value="1"/>
</dbReference>
<evidence type="ECO:0000256" key="5">
    <source>
        <dbReference type="ARBA" id="ARBA00023242"/>
    </source>
</evidence>
<accession>A0AAV9J8D5</accession>
<dbReference type="GO" id="GO:0003682">
    <property type="term" value="F:chromatin binding"/>
    <property type="evidence" value="ECO:0007669"/>
    <property type="project" value="TreeGrafter"/>
</dbReference>
<dbReference type="GO" id="GO:0008270">
    <property type="term" value="F:zinc ion binding"/>
    <property type="evidence" value="ECO:0007669"/>
    <property type="project" value="UniProtKB-KW"/>
</dbReference>
<dbReference type="Pfam" id="PF00628">
    <property type="entry name" value="PHD"/>
    <property type="match status" value="1"/>
</dbReference>
<dbReference type="PANTHER" id="PTHR12628:SF10">
    <property type="entry name" value="HOMEOBOX DOMAIN-CONTAINING PROTEIN"/>
    <property type="match status" value="1"/>
</dbReference>
<comment type="subcellular location">
    <subcellularLocation>
        <location evidence="1">Nucleus</location>
    </subcellularLocation>
</comment>
<dbReference type="SMART" id="SM00249">
    <property type="entry name" value="PHD"/>
    <property type="match status" value="1"/>
</dbReference>
<evidence type="ECO:0000256" key="2">
    <source>
        <dbReference type="ARBA" id="ARBA00022723"/>
    </source>
</evidence>
<feature type="compositionally biased region" description="Low complexity" evidence="7">
    <location>
        <begin position="19"/>
        <end position="46"/>
    </location>
</feature>
<dbReference type="InterPro" id="IPR019787">
    <property type="entry name" value="Znf_PHD-finger"/>
</dbReference>
<dbReference type="Gene3D" id="3.30.40.10">
    <property type="entry name" value="Zinc/RING finger domain, C3HC4 (zinc finger)"/>
    <property type="match status" value="1"/>
</dbReference>
<dbReference type="PROSITE" id="PS01359">
    <property type="entry name" value="ZF_PHD_1"/>
    <property type="match status" value="1"/>
</dbReference>
<dbReference type="PROSITE" id="PS50016">
    <property type="entry name" value="ZF_PHD_2"/>
    <property type="match status" value="1"/>
</dbReference>
<comment type="caution">
    <text evidence="9">The sequence shown here is derived from an EMBL/GenBank/DDBJ whole genome shotgun (WGS) entry which is preliminary data.</text>
</comment>
<evidence type="ECO:0000313" key="10">
    <source>
        <dbReference type="Proteomes" id="UP001324427"/>
    </source>
</evidence>
<evidence type="ECO:0000256" key="3">
    <source>
        <dbReference type="ARBA" id="ARBA00022771"/>
    </source>
</evidence>
<organism evidence="9 10">
    <name type="scientific">Oleoguttula mirabilis</name>
    <dbReference type="NCBI Taxonomy" id="1507867"/>
    <lineage>
        <taxon>Eukaryota</taxon>
        <taxon>Fungi</taxon>
        <taxon>Dikarya</taxon>
        <taxon>Ascomycota</taxon>
        <taxon>Pezizomycotina</taxon>
        <taxon>Dothideomycetes</taxon>
        <taxon>Dothideomycetidae</taxon>
        <taxon>Mycosphaerellales</taxon>
        <taxon>Teratosphaeriaceae</taxon>
        <taxon>Oleoguttula</taxon>
    </lineage>
</organism>
<name>A0AAV9J8D5_9PEZI</name>
<dbReference type="CDD" id="cd15502">
    <property type="entry name" value="PHD_Phf1p_Phf2p_like"/>
    <property type="match status" value="1"/>
</dbReference>
<dbReference type="GO" id="GO:0005634">
    <property type="term" value="C:nucleus"/>
    <property type="evidence" value="ECO:0007669"/>
    <property type="project" value="UniProtKB-SubCell"/>
</dbReference>
<dbReference type="InterPro" id="IPR001965">
    <property type="entry name" value="Znf_PHD"/>
</dbReference>
<feature type="domain" description="PHD-type" evidence="8">
    <location>
        <begin position="242"/>
        <end position="298"/>
    </location>
</feature>
<keyword evidence="5" id="KW-0539">Nucleus</keyword>
<reference evidence="9 10" key="1">
    <citation type="submission" date="2021-11" db="EMBL/GenBank/DDBJ databases">
        <title>Black yeast isolated from Biological Soil Crust.</title>
        <authorList>
            <person name="Kurbessoian T."/>
        </authorList>
    </citation>
    <scope>NUCLEOTIDE SEQUENCE [LARGE SCALE GENOMIC DNA]</scope>
    <source>
        <strain evidence="9 10">CCFEE 5522</strain>
    </source>
</reference>
<dbReference type="InterPro" id="IPR011011">
    <property type="entry name" value="Znf_FYVE_PHD"/>
</dbReference>
<proteinExistence type="predicted"/>
<evidence type="ECO:0000256" key="1">
    <source>
        <dbReference type="ARBA" id="ARBA00004123"/>
    </source>
</evidence>
<feature type="compositionally biased region" description="Polar residues" evidence="7">
    <location>
        <begin position="47"/>
        <end position="57"/>
    </location>
</feature>
<dbReference type="SUPFAM" id="SSF57903">
    <property type="entry name" value="FYVE/PHD zinc finger"/>
    <property type="match status" value="1"/>
</dbReference>
<keyword evidence="10" id="KW-1185">Reference proteome</keyword>
<feature type="region of interest" description="Disordered" evidence="7">
    <location>
        <begin position="361"/>
        <end position="406"/>
    </location>
</feature>
<feature type="compositionally biased region" description="Low complexity" evidence="7">
    <location>
        <begin position="361"/>
        <end position="375"/>
    </location>
</feature>
<evidence type="ECO:0000259" key="8">
    <source>
        <dbReference type="PROSITE" id="PS50016"/>
    </source>
</evidence>
<dbReference type="InterPro" id="IPR019786">
    <property type="entry name" value="Zinc_finger_PHD-type_CS"/>
</dbReference>
<dbReference type="AlphaFoldDB" id="A0AAV9J8D5"/>
<sequence length="485" mass="51157">MDVPMDDDIAVAAETTLLTTGAPSSYAPPSSSLSDPPTTDPTGPASQTSPTTATGKQASEYEPPQFSAQTEEILKRINANAATAAKAGTPGWEAAKEQIMRDMATSDKISTPEPRREASLPKRSARGGKRTASIANESADGDVKMDGDASSATPGSTGRGRGRGRGSGRGRGGGRGGKRKRDDRDEDEDGDSDSSEVITPVATMTKSGRSVQKPTAFVPPAQPSPTSSSNKRKRTYRKNPESAVCKVCLRGTSPASNMIVFCDGCNTPYHRFCHHPPIDQSVIVEVDKEWYCKPCEKERVVPVSEADIANFITASEAPMEQRQKYFASLSQGMLVTLLTKATTLRPDLPLFAPDFQAKGASNGAAAAQPAPNGHAHPPPAQPAVSAPAFTAPAAPPAQDQPTTAGASVDVAGTSFVDNLDEDENDGYEDHPPTYPRPGHGLMKTLPPEQEDLQWLVEDDDRFGVFSHLYQVDAQAANGALNGSGG</sequence>
<keyword evidence="3 6" id="KW-0863">Zinc-finger</keyword>
<protein>
    <recommendedName>
        <fullName evidence="8">PHD-type domain-containing protein</fullName>
    </recommendedName>
</protein>
<feature type="region of interest" description="Disordered" evidence="7">
    <location>
        <begin position="16"/>
        <end position="237"/>
    </location>
</feature>
<feature type="compositionally biased region" description="Low complexity" evidence="7">
    <location>
        <begin position="78"/>
        <end position="87"/>
    </location>
</feature>
<keyword evidence="2" id="KW-0479">Metal-binding</keyword>
<dbReference type="EMBL" id="JAVFHQ010000056">
    <property type="protein sequence ID" value="KAK4541179.1"/>
    <property type="molecule type" value="Genomic_DNA"/>
</dbReference>
<evidence type="ECO:0000256" key="6">
    <source>
        <dbReference type="PROSITE-ProRule" id="PRU00146"/>
    </source>
</evidence>
<dbReference type="GO" id="GO:0003677">
    <property type="term" value="F:DNA binding"/>
    <property type="evidence" value="ECO:0007669"/>
    <property type="project" value="TreeGrafter"/>
</dbReference>
<evidence type="ECO:0000256" key="4">
    <source>
        <dbReference type="ARBA" id="ARBA00022833"/>
    </source>
</evidence>
<evidence type="ECO:0000313" key="9">
    <source>
        <dbReference type="EMBL" id="KAK4541179.1"/>
    </source>
</evidence>
<evidence type="ECO:0000256" key="7">
    <source>
        <dbReference type="SAM" id="MobiDB-lite"/>
    </source>
</evidence>
<feature type="region of interest" description="Disordered" evidence="7">
    <location>
        <begin position="417"/>
        <end position="436"/>
    </location>
</feature>
<dbReference type="InterPro" id="IPR013083">
    <property type="entry name" value="Znf_RING/FYVE/PHD"/>
</dbReference>